<organism evidence="2 3">
    <name type="scientific">Pseudomyxococcus hansupus</name>
    <dbReference type="NCBI Taxonomy" id="1297742"/>
    <lineage>
        <taxon>Bacteria</taxon>
        <taxon>Pseudomonadati</taxon>
        <taxon>Myxococcota</taxon>
        <taxon>Myxococcia</taxon>
        <taxon>Myxococcales</taxon>
        <taxon>Cystobacterineae</taxon>
        <taxon>Myxococcaceae</taxon>
        <taxon>Pseudomyxococcus</taxon>
    </lineage>
</organism>
<dbReference type="STRING" id="1297742.A176_006652"/>
<feature type="compositionally biased region" description="Basic and acidic residues" evidence="1">
    <location>
        <begin position="150"/>
        <end position="165"/>
    </location>
</feature>
<sequence length="175" mass="18423">MRAAPHVAAVALVTVEVAHRRVVVVGVAPVQVAEAAVRVGVVVPVPDHGRATVVVRVVRVRVVRRGRLIVVDVQVRVRAPAAAEVIGDGVVARVAVLDDLDGRVTRRAVDVGDTASAHHQGNRNGKGEQAAHVMTLLGGSGRARRPPCSHARETDGRAENSHPDAVRLQARAPSR</sequence>
<accession>A0A0H4X834</accession>
<reference evidence="2 3" key="1">
    <citation type="journal article" date="2016" name="PLoS ONE">
        <title>Complete Genome Sequence and Comparative Genomics of a Novel Myxobacterium Myxococcus hansupus.</title>
        <authorList>
            <person name="Sharma G."/>
            <person name="Narwani T."/>
            <person name="Subramanian S."/>
        </authorList>
    </citation>
    <scope>NUCLEOTIDE SEQUENCE [LARGE SCALE GENOMIC DNA]</scope>
    <source>
        <strain evidence="3">mixupus</strain>
    </source>
</reference>
<evidence type="ECO:0000313" key="2">
    <source>
        <dbReference type="EMBL" id="AKQ69740.1"/>
    </source>
</evidence>
<dbReference type="KEGG" id="mym:A176_006652"/>
<dbReference type="EMBL" id="CP012109">
    <property type="protein sequence ID" value="AKQ69740.1"/>
    <property type="molecule type" value="Genomic_DNA"/>
</dbReference>
<keyword evidence="3" id="KW-1185">Reference proteome</keyword>
<gene>
    <name evidence="2" type="ORF">A176_006652</name>
</gene>
<protein>
    <submittedName>
        <fullName evidence="2">Membrane glycoprotein</fullName>
    </submittedName>
</protein>
<dbReference type="PATRIC" id="fig|1297742.4.peg.6749"/>
<name>A0A0H4X834_9BACT</name>
<feature type="region of interest" description="Disordered" evidence="1">
    <location>
        <begin position="138"/>
        <end position="175"/>
    </location>
</feature>
<dbReference type="AlphaFoldDB" id="A0A0H4X834"/>
<evidence type="ECO:0000313" key="3">
    <source>
        <dbReference type="Proteomes" id="UP000009026"/>
    </source>
</evidence>
<evidence type="ECO:0000256" key="1">
    <source>
        <dbReference type="SAM" id="MobiDB-lite"/>
    </source>
</evidence>
<dbReference type="Proteomes" id="UP000009026">
    <property type="component" value="Chromosome"/>
</dbReference>
<proteinExistence type="predicted"/>